<keyword evidence="2" id="KW-1277">Toxin-antitoxin system</keyword>
<gene>
    <name evidence="8" type="ORF">DNX69_12985</name>
</gene>
<evidence type="ECO:0000256" key="2">
    <source>
        <dbReference type="ARBA" id="ARBA00022649"/>
    </source>
</evidence>
<dbReference type="SUPFAM" id="SSF54786">
    <property type="entry name" value="YcfA/nrd intein domain"/>
    <property type="match status" value="1"/>
</dbReference>
<evidence type="ECO:0008006" key="10">
    <source>
        <dbReference type="Google" id="ProtNLM"/>
    </source>
</evidence>
<dbReference type="InterPro" id="IPR012933">
    <property type="entry name" value="HicA_mRNA_interferase"/>
</dbReference>
<dbReference type="GO" id="GO:0016787">
    <property type="term" value="F:hydrolase activity"/>
    <property type="evidence" value="ECO:0007669"/>
    <property type="project" value="UniProtKB-KW"/>
</dbReference>
<dbReference type="OrthoDB" id="308644at2"/>
<sequence>MTSVSGRAFARLIEQRGWILLRVSGSHHIYGKPGSAIRLSVPIHGNTALKTGLLRHLMKLAQISDEDLNS</sequence>
<evidence type="ECO:0000256" key="5">
    <source>
        <dbReference type="ARBA" id="ARBA00022801"/>
    </source>
</evidence>
<protein>
    <recommendedName>
        <fullName evidence="10">Type II toxin-antitoxin system HicA family toxin</fullName>
    </recommendedName>
</protein>
<dbReference type="GO" id="GO:0003729">
    <property type="term" value="F:mRNA binding"/>
    <property type="evidence" value="ECO:0007669"/>
    <property type="project" value="InterPro"/>
</dbReference>
<keyword evidence="3" id="KW-0540">Nuclease</keyword>
<accession>A0A323UH61</accession>
<dbReference type="GO" id="GO:0004519">
    <property type="term" value="F:endonuclease activity"/>
    <property type="evidence" value="ECO:0007669"/>
    <property type="project" value="UniProtKB-KW"/>
</dbReference>
<keyword evidence="5" id="KW-0378">Hydrolase</keyword>
<reference evidence="8 9" key="1">
    <citation type="submission" date="2018-06" db="EMBL/GenBank/DDBJ databases">
        <title>Draft Whole-Genome Sequence of the purple photosynthetic bacterium Rhodospeudomonas palustris XCP.</title>
        <authorList>
            <person name="Rayyan A."/>
            <person name="Meyer T.E."/>
            <person name="Kyndt J.A."/>
        </authorList>
    </citation>
    <scope>NUCLEOTIDE SEQUENCE [LARGE SCALE GENOMIC DNA]</scope>
    <source>
        <strain evidence="8 9">XCP</strain>
    </source>
</reference>
<evidence type="ECO:0000256" key="1">
    <source>
        <dbReference type="ARBA" id="ARBA00006620"/>
    </source>
</evidence>
<evidence type="ECO:0000313" key="9">
    <source>
        <dbReference type="Proteomes" id="UP000248134"/>
    </source>
</evidence>
<dbReference type="InterPro" id="IPR038570">
    <property type="entry name" value="HicA_sf"/>
</dbReference>
<keyword evidence="7" id="KW-0346">Stress response</keyword>
<evidence type="ECO:0000256" key="7">
    <source>
        <dbReference type="ARBA" id="ARBA00023016"/>
    </source>
</evidence>
<keyword evidence="4" id="KW-0255">Endonuclease</keyword>
<dbReference type="EMBL" id="QKQS01000023">
    <property type="protein sequence ID" value="PZA10296.1"/>
    <property type="molecule type" value="Genomic_DNA"/>
</dbReference>
<dbReference type="Proteomes" id="UP000248134">
    <property type="component" value="Unassembled WGS sequence"/>
</dbReference>
<organism evidence="8 9">
    <name type="scientific">Rhodopseudomonas palustris</name>
    <dbReference type="NCBI Taxonomy" id="1076"/>
    <lineage>
        <taxon>Bacteria</taxon>
        <taxon>Pseudomonadati</taxon>
        <taxon>Pseudomonadota</taxon>
        <taxon>Alphaproteobacteria</taxon>
        <taxon>Hyphomicrobiales</taxon>
        <taxon>Nitrobacteraceae</taxon>
        <taxon>Rhodopseudomonas</taxon>
    </lineage>
</organism>
<dbReference type="AlphaFoldDB" id="A0A323UH61"/>
<comment type="similarity">
    <text evidence="1">Belongs to the HicA mRNA interferase family.</text>
</comment>
<dbReference type="Pfam" id="PF07927">
    <property type="entry name" value="HicA_toxin"/>
    <property type="match status" value="1"/>
</dbReference>
<dbReference type="Gene3D" id="3.30.920.30">
    <property type="entry name" value="Hypothetical protein"/>
    <property type="match status" value="1"/>
</dbReference>
<evidence type="ECO:0000256" key="3">
    <source>
        <dbReference type="ARBA" id="ARBA00022722"/>
    </source>
</evidence>
<proteinExistence type="inferred from homology"/>
<evidence type="ECO:0000313" key="8">
    <source>
        <dbReference type="EMBL" id="PZA10296.1"/>
    </source>
</evidence>
<dbReference type="RefSeq" id="WP_110786406.1">
    <property type="nucleotide sequence ID" value="NZ_QKQS01000023.1"/>
</dbReference>
<evidence type="ECO:0000256" key="4">
    <source>
        <dbReference type="ARBA" id="ARBA00022759"/>
    </source>
</evidence>
<keyword evidence="6" id="KW-0694">RNA-binding</keyword>
<name>A0A323UH61_RHOPL</name>
<evidence type="ECO:0000256" key="6">
    <source>
        <dbReference type="ARBA" id="ARBA00022884"/>
    </source>
</evidence>
<comment type="caution">
    <text evidence="8">The sequence shown here is derived from an EMBL/GenBank/DDBJ whole genome shotgun (WGS) entry which is preliminary data.</text>
</comment>